<protein>
    <recommendedName>
        <fullName evidence="4">Tyr recombinase domain-containing protein</fullName>
    </recommendedName>
</protein>
<evidence type="ECO:0000313" key="6">
    <source>
        <dbReference type="Proteomes" id="UP000264702"/>
    </source>
</evidence>
<evidence type="ECO:0000256" key="2">
    <source>
        <dbReference type="ARBA" id="ARBA00023125"/>
    </source>
</evidence>
<gene>
    <name evidence="5" type="ORF">D0Y96_15660</name>
</gene>
<dbReference type="PANTHER" id="PTHR30349">
    <property type="entry name" value="PHAGE INTEGRASE-RELATED"/>
    <property type="match status" value="1"/>
</dbReference>
<name>A0A372IMQ5_9BACT</name>
<dbReference type="GO" id="GO:0015074">
    <property type="term" value="P:DNA integration"/>
    <property type="evidence" value="ECO:0007669"/>
    <property type="project" value="InterPro"/>
</dbReference>
<keyword evidence="2" id="KW-0238">DNA-binding</keyword>
<dbReference type="InterPro" id="IPR002104">
    <property type="entry name" value="Integrase_catalytic"/>
</dbReference>
<accession>A0A372IMQ5</accession>
<keyword evidence="3" id="KW-0233">DNA recombination</keyword>
<dbReference type="GO" id="GO:0003677">
    <property type="term" value="F:DNA binding"/>
    <property type="evidence" value="ECO:0007669"/>
    <property type="project" value="UniProtKB-KW"/>
</dbReference>
<dbReference type="PROSITE" id="PS51898">
    <property type="entry name" value="TYR_RECOMBINASE"/>
    <property type="match status" value="1"/>
</dbReference>
<dbReference type="AlphaFoldDB" id="A0A372IMQ5"/>
<evidence type="ECO:0000313" key="5">
    <source>
        <dbReference type="EMBL" id="RFU15863.1"/>
    </source>
</evidence>
<dbReference type="InterPro" id="IPR011010">
    <property type="entry name" value="DNA_brk_join_enz"/>
</dbReference>
<dbReference type="InterPro" id="IPR013762">
    <property type="entry name" value="Integrase-like_cat_sf"/>
</dbReference>
<dbReference type="Gene3D" id="1.10.443.10">
    <property type="entry name" value="Intergrase catalytic core"/>
    <property type="match status" value="1"/>
</dbReference>
<dbReference type="Proteomes" id="UP000264702">
    <property type="component" value="Unassembled WGS sequence"/>
</dbReference>
<evidence type="ECO:0000256" key="1">
    <source>
        <dbReference type="ARBA" id="ARBA00008857"/>
    </source>
</evidence>
<dbReference type="InterPro" id="IPR050090">
    <property type="entry name" value="Tyrosine_recombinase_XerCD"/>
</dbReference>
<proteinExistence type="inferred from homology"/>
<feature type="domain" description="Tyr recombinase" evidence="4">
    <location>
        <begin position="51"/>
        <end position="224"/>
    </location>
</feature>
<dbReference type="SUPFAM" id="SSF56349">
    <property type="entry name" value="DNA breaking-rejoining enzymes"/>
    <property type="match status" value="1"/>
</dbReference>
<comment type="similarity">
    <text evidence="1">Belongs to the 'phage' integrase family.</text>
</comment>
<dbReference type="Pfam" id="PF00589">
    <property type="entry name" value="Phage_integrase"/>
    <property type="match status" value="1"/>
</dbReference>
<organism evidence="5 6">
    <name type="scientific">Paracidobacterium acidisoli</name>
    <dbReference type="NCBI Taxonomy" id="2303751"/>
    <lineage>
        <taxon>Bacteria</taxon>
        <taxon>Pseudomonadati</taxon>
        <taxon>Acidobacteriota</taxon>
        <taxon>Terriglobia</taxon>
        <taxon>Terriglobales</taxon>
        <taxon>Acidobacteriaceae</taxon>
        <taxon>Paracidobacterium</taxon>
    </lineage>
</organism>
<evidence type="ECO:0000259" key="4">
    <source>
        <dbReference type="PROSITE" id="PS51898"/>
    </source>
</evidence>
<dbReference type="PANTHER" id="PTHR30349:SF41">
    <property type="entry name" value="INTEGRASE_RECOMBINASE PROTEIN MJ0367-RELATED"/>
    <property type="match status" value="1"/>
</dbReference>
<keyword evidence="6" id="KW-1185">Reference proteome</keyword>
<evidence type="ECO:0000256" key="3">
    <source>
        <dbReference type="ARBA" id="ARBA00023172"/>
    </source>
</evidence>
<dbReference type="GO" id="GO:0006310">
    <property type="term" value="P:DNA recombination"/>
    <property type="evidence" value="ECO:0007669"/>
    <property type="project" value="UniProtKB-KW"/>
</dbReference>
<reference evidence="5 6" key="1">
    <citation type="submission" date="2018-08" db="EMBL/GenBank/DDBJ databases">
        <title>Acidipila sp. 4G-K13, an acidobacterium isolated from forest soil.</title>
        <authorList>
            <person name="Gao Z.-H."/>
            <person name="Qiu L.-H."/>
        </authorList>
    </citation>
    <scope>NUCLEOTIDE SEQUENCE [LARGE SCALE GENOMIC DNA]</scope>
    <source>
        <strain evidence="5 6">4G-K13</strain>
    </source>
</reference>
<dbReference type="EMBL" id="QVQT01000005">
    <property type="protein sequence ID" value="RFU15863.1"/>
    <property type="molecule type" value="Genomic_DNA"/>
</dbReference>
<comment type="caution">
    <text evidence="5">The sequence shown here is derived from an EMBL/GenBank/DDBJ whole genome shotgun (WGS) entry which is preliminary data.</text>
</comment>
<sequence length="231" mass="26013">MVAMATSLLAKRETAAAKYSAMGALRSLLRLMRPNTRLTEAVPVVAKPRPRNVLISDEERQAMLLTAAPFLQCFILLCGDLALRSGTAARIAPEHYDPISQELRYVTKGGRTMHMPVTRQLVRLFELVPADADRTRPYVQHLYGRSITQHALIRQFARLCGRLGIRGKTPHDLRRSTAVKVMDITKDLRVVQHLLGHTSLDSTLYYLDHDYGHVDRELIEEAAKGRKAHQA</sequence>